<name>A0A061QXB7_9CHLO</name>
<dbReference type="SUPFAM" id="SSF101478">
    <property type="entry name" value="ADP-ribosylglycohydrolase"/>
    <property type="match status" value="1"/>
</dbReference>
<dbReference type="AlphaFoldDB" id="A0A061QXB7"/>
<gene>
    <name evidence="1" type="ORF">TSPGSL018_21844</name>
</gene>
<feature type="non-terminal residue" evidence="1">
    <location>
        <position position="1"/>
    </location>
</feature>
<dbReference type="InterPro" id="IPR036705">
    <property type="entry name" value="Ribosyl_crysJ1_sf"/>
</dbReference>
<accession>A0A061QXB7</accession>
<protein>
    <recommendedName>
        <fullName evidence="2">ADP-ribosylglycohydrolase family protein</fullName>
    </recommendedName>
</protein>
<dbReference type="EMBL" id="GBEZ01023974">
    <property type="protein sequence ID" value="JAC62961.1"/>
    <property type="molecule type" value="Transcribed_RNA"/>
</dbReference>
<proteinExistence type="predicted"/>
<evidence type="ECO:0000313" key="1">
    <source>
        <dbReference type="EMBL" id="JAC62961.1"/>
    </source>
</evidence>
<dbReference type="Gene3D" id="1.10.4080.10">
    <property type="entry name" value="ADP-ribosylation/Crystallin J1"/>
    <property type="match status" value="1"/>
</dbReference>
<sequence>LHKADKEDASFEQAVRDNILAGGDNCSRAILLGAVMAAARGSVPEAWAASVDPELWREVGELADAVLAPCSGNP</sequence>
<evidence type="ECO:0008006" key="2">
    <source>
        <dbReference type="Google" id="ProtNLM"/>
    </source>
</evidence>
<reference evidence="1" key="1">
    <citation type="submission" date="2014-05" db="EMBL/GenBank/DDBJ databases">
        <title>The transcriptome of the halophilic microalga Tetraselmis sp. GSL018 isolated from the Great Salt Lake, Utah.</title>
        <authorList>
            <person name="Jinkerson R.E."/>
            <person name="D'Adamo S."/>
            <person name="Posewitz M.C."/>
        </authorList>
    </citation>
    <scope>NUCLEOTIDE SEQUENCE</scope>
    <source>
        <strain evidence="1">GSL018</strain>
    </source>
</reference>
<organism evidence="1">
    <name type="scientific">Tetraselmis sp. GSL018</name>
    <dbReference type="NCBI Taxonomy" id="582737"/>
    <lineage>
        <taxon>Eukaryota</taxon>
        <taxon>Viridiplantae</taxon>
        <taxon>Chlorophyta</taxon>
        <taxon>core chlorophytes</taxon>
        <taxon>Chlorodendrophyceae</taxon>
        <taxon>Chlorodendrales</taxon>
        <taxon>Chlorodendraceae</taxon>
        <taxon>Tetraselmis</taxon>
    </lineage>
</organism>
<dbReference type="InterPro" id="IPR005502">
    <property type="entry name" value="Ribosyl_crysJ1"/>
</dbReference>
<dbReference type="Pfam" id="PF03747">
    <property type="entry name" value="ADP_ribosyl_GH"/>
    <property type="match status" value="1"/>
</dbReference>